<keyword evidence="7" id="KW-1185">Reference proteome</keyword>
<dbReference type="GO" id="GO:0009253">
    <property type="term" value="P:peptidoglycan catabolic process"/>
    <property type="evidence" value="ECO:0007669"/>
    <property type="project" value="InterPro"/>
</dbReference>
<reference evidence="6 7" key="1">
    <citation type="submission" date="2020-02" db="EMBL/GenBank/DDBJ databases">
        <title>Draft genome sequence of Lactococcus sp. Hs20B0-1.</title>
        <authorList>
            <person name="Noda S."/>
            <person name="Yuki M."/>
            <person name="Ohkuma M."/>
        </authorList>
    </citation>
    <scope>NUCLEOTIDE SEQUENCE [LARGE SCALE GENOMIC DNA]</scope>
    <source>
        <strain evidence="6 7">Hs20B0-1</strain>
    </source>
</reference>
<sequence>MTKNIDGDIYSDLITSANPNVMNSSPERAKIDRIVIHHNATTNKDVAMNTWLKGGAANTSAHYEIADGEIIGCVGENFTAWHAGNWDMNLRSIGLEHKNSTMAPSWQVSEATMNASAKLIADICKRYAIPIDRTHIIKHSEVYATACPGGLNIDELVKRAKAIASPAPATPAKTAAPAETVLKNSNLGHWTTVKIAKTANTVQALGQIPQATADAQSKQLIAGRGHLYRTVGKGIPVNISNSKMAYWVTIDNSDSLSKTTNMTLFVLEQDLVKA</sequence>
<dbReference type="EC" id="3.5.1.28" evidence="2"/>
<organism evidence="6 7">
    <name type="scientific">Pseudolactococcus insecticola</name>
    <dbReference type="NCBI Taxonomy" id="2709158"/>
    <lineage>
        <taxon>Bacteria</taxon>
        <taxon>Bacillati</taxon>
        <taxon>Bacillota</taxon>
        <taxon>Bacilli</taxon>
        <taxon>Lactobacillales</taxon>
        <taxon>Streptococcaceae</taxon>
        <taxon>Pseudolactococcus</taxon>
    </lineage>
</organism>
<evidence type="ECO:0000256" key="4">
    <source>
        <dbReference type="ARBA" id="ARBA00023316"/>
    </source>
</evidence>
<evidence type="ECO:0000256" key="2">
    <source>
        <dbReference type="ARBA" id="ARBA00011901"/>
    </source>
</evidence>
<dbReference type="PANTHER" id="PTHR30417">
    <property type="entry name" value="N-ACETYLMURAMOYL-L-ALANINE AMIDASE AMID"/>
    <property type="match status" value="1"/>
</dbReference>
<name>A0A6A0B3E1_9LACT</name>
<evidence type="ECO:0000313" key="7">
    <source>
        <dbReference type="Proteomes" id="UP000475928"/>
    </source>
</evidence>
<accession>A0A6A0B3E1</accession>
<dbReference type="InterPro" id="IPR051206">
    <property type="entry name" value="NAMLAA_amidase_2"/>
</dbReference>
<evidence type="ECO:0000313" key="6">
    <source>
        <dbReference type="EMBL" id="GFH39859.1"/>
    </source>
</evidence>
<keyword evidence="4" id="KW-0961">Cell wall biogenesis/degradation</keyword>
<dbReference type="GO" id="GO:0071555">
    <property type="term" value="P:cell wall organization"/>
    <property type="evidence" value="ECO:0007669"/>
    <property type="project" value="UniProtKB-KW"/>
</dbReference>
<evidence type="ECO:0000256" key="3">
    <source>
        <dbReference type="ARBA" id="ARBA00022801"/>
    </source>
</evidence>
<evidence type="ECO:0000256" key="1">
    <source>
        <dbReference type="ARBA" id="ARBA00001561"/>
    </source>
</evidence>
<dbReference type="CDD" id="cd06583">
    <property type="entry name" value="PGRP"/>
    <property type="match status" value="1"/>
</dbReference>
<dbReference type="Pfam" id="PF01510">
    <property type="entry name" value="Amidase_2"/>
    <property type="match status" value="1"/>
</dbReference>
<dbReference type="InterPro" id="IPR036505">
    <property type="entry name" value="Amidase/PGRP_sf"/>
</dbReference>
<proteinExistence type="predicted"/>
<dbReference type="SMART" id="SM00644">
    <property type="entry name" value="Ami_2"/>
    <property type="match status" value="1"/>
</dbReference>
<dbReference type="EMBL" id="BLLH01000001">
    <property type="protein sequence ID" value="GFH39859.1"/>
    <property type="molecule type" value="Genomic_DNA"/>
</dbReference>
<dbReference type="AlphaFoldDB" id="A0A6A0B3E1"/>
<protein>
    <recommendedName>
        <fullName evidence="2">N-acetylmuramoyl-L-alanine amidase</fullName>
        <ecNumber evidence="2">3.5.1.28</ecNumber>
    </recommendedName>
</protein>
<comment type="catalytic activity">
    <reaction evidence="1">
        <text>Hydrolyzes the link between N-acetylmuramoyl residues and L-amino acid residues in certain cell-wall glycopeptides.</text>
        <dbReference type="EC" id="3.5.1.28"/>
    </reaction>
</comment>
<keyword evidence="3" id="KW-0378">Hydrolase</keyword>
<dbReference type="Gene3D" id="3.40.80.10">
    <property type="entry name" value="Peptidoglycan recognition protein-like"/>
    <property type="match status" value="1"/>
</dbReference>
<dbReference type="GO" id="GO:0009254">
    <property type="term" value="P:peptidoglycan turnover"/>
    <property type="evidence" value="ECO:0007669"/>
    <property type="project" value="TreeGrafter"/>
</dbReference>
<gene>
    <name evidence="6" type="ORF">Hs20B_02570</name>
</gene>
<dbReference type="RefSeq" id="WP_172354830.1">
    <property type="nucleotide sequence ID" value="NZ_BLLH01000001.1"/>
</dbReference>
<dbReference type="GO" id="GO:0008745">
    <property type="term" value="F:N-acetylmuramoyl-L-alanine amidase activity"/>
    <property type="evidence" value="ECO:0007669"/>
    <property type="project" value="UniProtKB-EC"/>
</dbReference>
<dbReference type="Proteomes" id="UP000475928">
    <property type="component" value="Unassembled WGS sequence"/>
</dbReference>
<comment type="caution">
    <text evidence="6">The sequence shown here is derived from an EMBL/GenBank/DDBJ whole genome shotgun (WGS) entry which is preliminary data.</text>
</comment>
<dbReference type="SUPFAM" id="SSF55846">
    <property type="entry name" value="N-acetylmuramoyl-L-alanine amidase-like"/>
    <property type="match status" value="1"/>
</dbReference>
<dbReference type="InterPro" id="IPR002502">
    <property type="entry name" value="Amidase_domain"/>
</dbReference>
<evidence type="ECO:0000259" key="5">
    <source>
        <dbReference type="SMART" id="SM00644"/>
    </source>
</evidence>
<dbReference type="PANTHER" id="PTHR30417:SF1">
    <property type="entry name" value="N-ACETYLMURAMOYL-L-ALANINE AMIDASE AMID"/>
    <property type="match status" value="1"/>
</dbReference>
<feature type="domain" description="N-acetylmuramoyl-L-alanine amidase" evidence="5">
    <location>
        <begin position="21"/>
        <end position="149"/>
    </location>
</feature>